<accession>A0A450U2N4</accession>
<dbReference type="CDD" id="cd09854">
    <property type="entry name" value="PIN_VapC-like"/>
    <property type="match status" value="1"/>
</dbReference>
<dbReference type="InterPro" id="IPR029060">
    <property type="entry name" value="PIN-like_dom_sf"/>
</dbReference>
<dbReference type="SUPFAM" id="SSF88723">
    <property type="entry name" value="PIN domain-like"/>
    <property type="match status" value="1"/>
</dbReference>
<evidence type="ECO:0000259" key="1">
    <source>
        <dbReference type="Pfam" id="PF01850"/>
    </source>
</evidence>
<name>A0A450U2N4_9GAMM</name>
<dbReference type="EMBL" id="CAADFE010000121">
    <property type="protein sequence ID" value="VFJ77341.1"/>
    <property type="molecule type" value="Genomic_DNA"/>
</dbReference>
<evidence type="ECO:0000313" key="2">
    <source>
        <dbReference type="EMBL" id="VFJ77341.1"/>
    </source>
</evidence>
<feature type="domain" description="PIN" evidence="1">
    <location>
        <begin position="3"/>
        <end position="119"/>
    </location>
</feature>
<dbReference type="Gene3D" id="3.40.50.1010">
    <property type="entry name" value="5'-nuclease"/>
    <property type="match status" value="1"/>
</dbReference>
<dbReference type="AlphaFoldDB" id="A0A450U2N4"/>
<gene>
    <name evidence="2" type="ORF">BECKFW1821C_GA0114237_11218</name>
</gene>
<proteinExistence type="predicted"/>
<dbReference type="InterPro" id="IPR002716">
    <property type="entry name" value="PIN_dom"/>
</dbReference>
<reference evidence="2" key="1">
    <citation type="submission" date="2019-02" db="EMBL/GenBank/DDBJ databases">
        <authorList>
            <person name="Gruber-Vodicka R. H."/>
            <person name="Seah K. B. B."/>
        </authorList>
    </citation>
    <scope>NUCLEOTIDE SEQUENCE</scope>
    <source>
        <strain evidence="2">BECK_BZ131</strain>
    </source>
</reference>
<sequence length="127" mass="14841">MMYLFDTNIFLEILLSQERCADCKKVLNDNIGHICISDFSLHSIGVILFKHGKERIFNEFVTDVLPKIELVTLSRESYEKLSGFWDGYNLDFDDAYQCKVAEEGRLTVVTMDKDFRSVKDRIEIEFL</sequence>
<organism evidence="2">
    <name type="scientific">Candidatus Kentrum sp. FW</name>
    <dbReference type="NCBI Taxonomy" id="2126338"/>
    <lineage>
        <taxon>Bacteria</taxon>
        <taxon>Pseudomonadati</taxon>
        <taxon>Pseudomonadota</taxon>
        <taxon>Gammaproteobacteria</taxon>
        <taxon>Candidatus Kentrum</taxon>
    </lineage>
</organism>
<protein>
    <submittedName>
        <fullName evidence="2">Predicted nucleic acid-binding protein, contains PIN domain</fullName>
    </submittedName>
</protein>
<dbReference type="Pfam" id="PF01850">
    <property type="entry name" value="PIN"/>
    <property type="match status" value="1"/>
</dbReference>